<keyword evidence="4" id="KW-1003">Cell membrane</keyword>
<dbReference type="InterPro" id="IPR002549">
    <property type="entry name" value="AI-2E-like"/>
</dbReference>
<feature type="transmembrane region" description="Helical" evidence="9">
    <location>
        <begin position="34"/>
        <end position="52"/>
    </location>
</feature>
<evidence type="ECO:0000256" key="7">
    <source>
        <dbReference type="ARBA" id="ARBA00023136"/>
    </source>
</evidence>
<feature type="transmembrane region" description="Helical" evidence="9">
    <location>
        <begin position="64"/>
        <end position="86"/>
    </location>
</feature>
<evidence type="ECO:0000313" key="10">
    <source>
        <dbReference type="EMBL" id="SNT31331.1"/>
    </source>
</evidence>
<feature type="transmembrane region" description="Helical" evidence="9">
    <location>
        <begin position="7"/>
        <end position="28"/>
    </location>
</feature>
<evidence type="ECO:0000256" key="5">
    <source>
        <dbReference type="ARBA" id="ARBA00022692"/>
    </source>
</evidence>
<keyword evidence="5 9" id="KW-0812">Transmembrane</keyword>
<accession>A0A239LLI2</accession>
<evidence type="ECO:0000256" key="6">
    <source>
        <dbReference type="ARBA" id="ARBA00022989"/>
    </source>
</evidence>
<keyword evidence="6 9" id="KW-1133">Transmembrane helix</keyword>
<feature type="transmembrane region" description="Helical" evidence="9">
    <location>
        <begin position="164"/>
        <end position="188"/>
    </location>
</feature>
<proteinExistence type="inferred from homology"/>
<evidence type="ECO:0000256" key="4">
    <source>
        <dbReference type="ARBA" id="ARBA00022475"/>
    </source>
</evidence>
<dbReference type="EMBL" id="FZOT01000024">
    <property type="protein sequence ID" value="SNT31331.1"/>
    <property type="molecule type" value="Genomic_DNA"/>
</dbReference>
<keyword evidence="11" id="KW-1185">Reference proteome</keyword>
<feature type="region of interest" description="Disordered" evidence="8">
    <location>
        <begin position="126"/>
        <end position="152"/>
    </location>
</feature>
<evidence type="ECO:0000256" key="2">
    <source>
        <dbReference type="ARBA" id="ARBA00009773"/>
    </source>
</evidence>
<evidence type="ECO:0000256" key="3">
    <source>
        <dbReference type="ARBA" id="ARBA00022448"/>
    </source>
</evidence>
<feature type="transmembrane region" description="Helical" evidence="9">
    <location>
        <begin position="264"/>
        <end position="283"/>
    </location>
</feature>
<feature type="transmembrane region" description="Helical" evidence="9">
    <location>
        <begin position="290"/>
        <end position="309"/>
    </location>
</feature>
<dbReference type="Proteomes" id="UP000198284">
    <property type="component" value="Unassembled WGS sequence"/>
</dbReference>
<gene>
    <name evidence="10" type="ORF">SAMN06265795_12440</name>
</gene>
<comment type="similarity">
    <text evidence="2">Belongs to the autoinducer-2 exporter (AI-2E) (TC 2.A.86) family.</text>
</comment>
<dbReference type="Pfam" id="PF01594">
    <property type="entry name" value="AI-2E_transport"/>
    <property type="match status" value="1"/>
</dbReference>
<comment type="subcellular location">
    <subcellularLocation>
        <location evidence="1">Cell membrane</location>
        <topology evidence="1">Multi-pass membrane protein</topology>
    </subcellularLocation>
</comment>
<organism evidence="10 11">
    <name type="scientific">Noviherbaspirillum humi</name>
    <dbReference type="NCBI Taxonomy" id="1688639"/>
    <lineage>
        <taxon>Bacteria</taxon>
        <taxon>Pseudomonadati</taxon>
        <taxon>Pseudomonadota</taxon>
        <taxon>Betaproteobacteria</taxon>
        <taxon>Burkholderiales</taxon>
        <taxon>Oxalobacteraceae</taxon>
        <taxon>Noviherbaspirillum</taxon>
    </lineage>
</organism>
<dbReference type="AlphaFoldDB" id="A0A239LLI2"/>
<feature type="transmembrane region" description="Helical" evidence="9">
    <location>
        <begin position="225"/>
        <end position="244"/>
    </location>
</feature>
<evidence type="ECO:0000256" key="8">
    <source>
        <dbReference type="SAM" id="MobiDB-lite"/>
    </source>
</evidence>
<sequence>MRELPSLSRLTAGSLVSATCLLALLHFGREVLEPVALAAILSLILAPLIRALERLGWGRLPATLAAVLLAAACVVGMTLVLASQLAAVTRELPQYRAAIRVKVAKVRELTERPFARIQAELSGLVPQPPADVPKPRQGAGLTPAPGQPVPVEIRPPRLTTQDTLARLLALALGPIGEAGLVLLLMVFISLEHESLKDRLVQFAGHARTSRTIKTLADATQGVSRFFFFQFVVNAAFGAAVGLALWLGGIPHAALWGTLSGALRFVPYLGILGAGAATLLFVAAIDPGWALSLYCVGLFLVLELLVANVVEPKVYGHSSGLSPLAVILSALFWSAMWGPVGLLLSTPLTLCLVVMGRHVRALEPLSVFLGEAPNVTAAQRFYQRALSGDTKAIVRDAQLYLRRHGFARYCDQILLPGLGLAVNELSSGDIDASQQARIRVSIIDIAEALTPSSGSLARPRRRPASLIDASVGAHLRQLREARFGRWQGPLDVPAKSVVLCAGLGSQRDDLLSELLVRALRQDEVDARSVVIGTASENPGADKGGLVSTVFITYPTDAALEPWLAAAAELRADLPQALLVTIRLPFEDALAPEELIELHVDMILRSFEEGLAFVHPQPEAPRQ</sequence>
<evidence type="ECO:0000256" key="1">
    <source>
        <dbReference type="ARBA" id="ARBA00004651"/>
    </source>
</evidence>
<protein>
    <submittedName>
        <fullName evidence="10">Predicted PurR-regulated permease PerM</fullName>
    </submittedName>
</protein>
<dbReference type="PANTHER" id="PTHR21716:SF53">
    <property type="entry name" value="PERMEASE PERM-RELATED"/>
    <property type="match status" value="1"/>
</dbReference>
<evidence type="ECO:0000256" key="9">
    <source>
        <dbReference type="SAM" id="Phobius"/>
    </source>
</evidence>
<keyword evidence="3" id="KW-0813">Transport</keyword>
<reference evidence="10 11" key="1">
    <citation type="submission" date="2017-06" db="EMBL/GenBank/DDBJ databases">
        <authorList>
            <person name="Kim H.J."/>
            <person name="Triplett B.A."/>
        </authorList>
    </citation>
    <scope>NUCLEOTIDE SEQUENCE [LARGE SCALE GENOMIC DNA]</scope>
    <source>
        <strain evidence="10 11">U15</strain>
    </source>
</reference>
<dbReference type="RefSeq" id="WP_089401538.1">
    <property type="nucleotide sequence ID" value="NZ_FZOT01000024.1"/>
</dbReference>
<dbReference type="PANTHER" id="PTHR21716">
    <property type="entry name" value="TRANSMEMBRANE PROTEIN"/>
    <property type="match status" value="1"/>
</dbReference>
<keyword evidence="7 9" id="KW-0472">Membrane</keyword>
<name>A0A239LLI2_9BURK</name>
<dbReference type="OrthoDB" id="9816139at2"/>
<evidence type="ECO:0000313" key="11">
    <source>
        <dbReference type="Proteomes" id="UP000198284"/>
    </source>
</evidence>
<dbReference type="GO" id="GO:0005886">
    <property type="term" value="C:plasma membrane"/>
    <property type="evidence" value="ECO:0007669"/>
    <property type="project" value="UniProtKB-SubCell"/>
</dbReference>